<keyword evidence="4 6" id="KW-1133">Transmembrane helix</keyword>
<evidence type="ECO:0000256" key="2">
    <source>
        <dbReference type="ARBA" id="ARBA00022448"/>
    </source>
</evidence>
<evidence type="ECO:0000313" key="8">
    <source>
        <dbReference type="Proteomes" id="UP000239735"/>
    </source>
</evidence>
<comment type="subcellular location">
    <subcellularLocation>
        <location evidence="1">Membrane</location>
        <topology evidence="1">Multi-pass membrane protein</topology>
    </subcellularLocation>
</comment>
<feature type="transmembrane region" description="Helical" evidence="6">
    <location>
        <begin position="216"/>
        <end position="235"/>
    </location>
</feature>
<dbReference type="PIRSF" id="PIRSF006060">
    <property type="entry name" value="AA_transporter"/>
    <property type="match status" value="1"/>
</dbReference>
<feature type="transmembrane region" description="Helical" evidence="6">
    <location>
        <begin position="95"/>
        <end position="113"/>
    </location>
</feature>
<evidence type="ECO:0000313" key="7">
    <source>
        <dbReference type="EMBL" id="SPE26586.1"/>
    </source>
</evidence>
<reference evidence="8" key="1">
    <citation type="submission" date="2018-02" db="EMBL/GenBank/DDBJ databases">
        <authorList>
            <person name="Hausmann B."/>
        </authorList>
    </citation>
    <scope>NUCLEOTIDE SEQUENCE [LARGE SCALE GENOMIC DNA]</scope>
    <source>
        <strain evidence="8">Peat soil MAG SbA5</strain>
    </source>
</reference>
<organism evidence="7 8">
    <name type="scientific">Candidatus Sulfuritelmatomonas gaucii</name>
    <dbReference type="NCBI Taxonomy" id="2043161"/>
    <lineage>
        <taxon>Bacteria</taxon>
        <taxon>Pseudomonadati</taxon>
        <taxon>Acidobacteriota</taxon>
        <taxon>Terriglobia</taxon>
        <taxon>Terriglobales</taxon>
        <taxon>Acidobacteriaceae</taxon>
        <taxon>Candidatus Sulfuritelmatomonas</taxon>
    </lineage>
</organism>
<dbReference type="Proteomes" id="UP000239735">
    <property type="component" value="Unassembled WGS sequence"/>
</dbReference>
<feature type="transmembrane region" description="Helical" evidence="6">
    <location>
        <begin position="342"/>
        <end position="365"/>
    </location>
</feature>
<dbReference type="GO" id="GO:0016020">
    <property type="term" value="C:membrane"/>
    <property type="evidence" value="ECO:0007669"/>
    <property type="project" value="UniProtKB-SubCell"/>
</dbReference>
<feature type="transmembrane region" description="Helical" evidence="6">
    <location>
        <begin position="451"/>
        <end position="469"/>
    </location>
</feature>
<evidence type="ECO:0000256" key="1">
    <source>
        <dbReference type="ARBA" id="ARBA00004141"/>
    </source>
</evidence>
<dbReference type="InterPro" id="IPR002293">
    <property type="entry name" value="AA/rel_permease1"/>
</dbReference>
<dbReference type="Pfam" id="PF13520">
    <property type="entry name" value="AA_permease_2"/>
    <property type="match status" value="1"/>
</dbReference>
<name>A0A2N9LTM8_9BACT</name>
<feature type="transmembrane region" description="Helical" evidence="6">
    <location>
        <begin position="35"/>
        <end position="57"/>
    </location>
</feature>
<feature type="transmembrane region" description="Helical" evidence="6">
    <location>
        <begin position="184"/>
        <end position="204"/>
    </location>
</feature>
<proteinExistence type="predicted"/>
<feature type="transmembrane region" description="Helical" evidence="6">
    <location>
        <begin position="296"/>
        <end position="322"/>
    </location>
</feature>
<feature type="transmembrane region" description="Helical" evidence="6">
    <location>
        <begin position="63"/>
        <end position="83"/>
    </location>
</feature>
<keyword evidence="3 6" id="KW-0812">Transmembrane</keyword>
<evidence type="ECO:0000256" key="4">
    <source>
        <dbReference type="ARBA" id="ARBA00022989"/>
    </source>
</evidence>
<protein>
    <submittedName>
        <fullName evidence="7">Uncharacterized amino acid permease YfnA</fullName>
    </submittedName>
</protein>
<keyword evidence="2" id="KW-0813">Transport</keyword>
<accession>A0A2N9LTM8</accession>
<gene>
    <name evidence="7" type="primary">yfnA</name>
    <name evidence="7" type="ORF">SBA5_550009</name>
</gene>
<evidence type="ECO:0000256" key="6">
    <source>
        <dbReference type="SAM" id="Phobius"/>
    </source>
</evidence>
<keyword evidence="5 6" id="KW-0472">Membrane</keyword>
<dbReference type="GO" id="GO:0015171">
    <property type="term" value="F:amino acid transmembrane transporter activity"/>
    <property type="evidence" value="ECO:0007669"/>
    <property type="project" value="TreeGrafter"/>
</dbReference>
<feature type="transmembrane region" description="Helical" evidence="6">
    <location>
        <begin position="475"/>
        <end position="494"/>
    </location>
</feature>
<dbReference type="PANTHER" id="PTHR43243:SF4">
    <property type="entry name" value="CATIONIC AMINO ACID TRANSPORTER 4"/>
    <property type="match status" value="1"/>
</dbReference>
<feature type="transmembrane region" description="Helical" evidence="6">
    <location>
        <begin position="394"/>
        <end position="413"/>
    </location>
</feature>
<evidence type="ECO:0000256" key="3">
    <source>
        <dbReference type="ARBA" id="ARBA00022692"/>
    </source>
</evidence>
<sequence>MISRLLRTKPMSMLSHEAGEQGEHTLKRSLGPVNLVTLGIGAVIGAGIFVLTGQAAALYAGPAVALSFVFAGITCAFAGLCYAEFASIIPIAGSAYTYGYATLGELVAWIIGWDLVLEYAFGASTVASGWSGYFNSLMQQWGIVIPPQLTASTGTRLVLYQHQWMPVMSLPPGASDTGLPHVTAALNVIAMVIVMLITAILVIGIKESANFNSAIVFIKLSVVAIFLVVGGYFLIRHPWVAKTNWHPFVPPRDANGNFGWAGIPKGASRIFFAYIGFDAVSTAAQEAKKPQRDMPIGILGSLAICTVLYILVSLVLTGLVSYKTLDVGAPVALGIDATGVSWGSMLVKIGAVFGLASVMLVMLLGQTRVFYSMSKDGLLWKWVSIVHPKFRTPWITTTVFGIFAAVFPAFLPIERLADLVNIGTLLAFTIVCAGVWVLRVQHPELKRPFKAPLVPLVPILGIVTALYLMANLALITWEVMIGWLLFGLLIYFTYSVKHSKVQKMAKVAAAD</sequence>
<dbReference type="Gene3D" id="1.20.1740.10">
    <property type="entry name" value="Amino acid/polyamine transporter I"/>
    <property type="match status" value="1"/>
</dbReference>
<dbReference type="EMBL" id="OKRB01000114">
    <property type="protein sequence ID" value="SPE26586.1"/>
    <property type="molecule type" value="Genomic_DNA"/>
</dbReference>
<feature type="transmembrane region" description="Helical" evidence="6">
    <location>
        <begin position="419"/>
        <end position="439"/>
    </location>
</feature>
<dbReference type="PANTHER" id="PTHR43243">
    <property type="entry name" value="INNER MEMBRANE TRANSPORTER YGJI-RELATED"/>
    <property type="match status" value="1"/>
</dbReference>
<evidence type="ECO:0000256" key="5">
    <source>
        <dbReference type="ARBA" id="ARBA00023136"/>
    </source>
</evidence>
<dbReference type="AlphaFoldDB" id="A0A2N9LTM8"/>